<dbReference type="PANTHER" id="PTHR33678:SF1">
    <property type="entry name" value="BLL1576 PROTEIN"/>
    <property type="match status" value="1"/>
</dbReference>
<sequence length="157" mass="18238">IVSCKSIFFKELRDKHAKPVLDTLKKWLEKQLYAVLPDSVTGKAMAYTFKLWLRLSRYIEDGRFKIDNNTVENTIRPVVLGRKNYLFAGSHQGVKQAAIMYSFLACCKKNDEELFLWLSDILNRISDCKISKRHEHLTTLSEESKSKRFLNMGFSAL</sequence>
<dbReference type="PANTHER" id="PTHR33678">
    <property type="entry name" value="BLL1576 PROTEIN"/>
    <property type="match status" value="1"/>
</dbReference>
<dbReference type="InterPro" id="IPR052344">
    <property type="entry name" value="Transposase-related"/>
</dbReference>
<evidence type="ECO:0000259" key="1">
    <source>
        <dbReference type="Pfam" id="PF03050"/>
    </source>
</evidence>
<protein>
    <submittedName>
        <fullName evidence="2">Transposase</fullName>
    </submittedName>
</protein>
<dbReference type="RefSeq" id="WP_303276203.1">
    <property type="nucleotide sequence ID" value="NZ_JAUOEK010000035.1"/>
</dbReference>
<keyword evidence="3" id="KW-1185">Reference proteome</keyword>
<evidence type="ECO:0000313" key="3">
    <source>
        <dbReference type="Proteomes" id="UP001176883"/>
    </source>
</evidence>
<organism evidence="2 3">
    <name type="scientific">Flavivirga aquimarina</name>
    <dbReference type="NCBI Taxonomy" id="2027862"/>
    <lineage>
        <taxon>Bacteria</taxon>
        <taxon>Pseudomonadati</taxon>
        <taxon>Bacteroidota</taxon>
        <taxon>Flavobacteriia</taxon>
        <taxon>Flavobacteriales</taxon>
        <taxon>Flavobacteriaceae</taxon>
        <taxon>Flavivirga</taxon>
    </lineage>
</organism>
<dbReference type="InterPro" id="IPR004291">
    <property type="entry name" value="Transposase_IS66_central"/>
</dbReference>
<name>A0ABT8W5X0_9FLAO</name>
<feature type="domain" description="Transposase IS66 central" evidence="1">
    <location>
        <begin position="11"/>
        <end position="95"/>
    </location>
</feature>
<gene>
    <name evidence="2" type="ORF">Q4Q35_01765</name>
</gene>
<proteinExistence type="predicted"/>
<dbReference type="Proteomes" id="UP001176883">
    <property type="component" value="Unassembled WGS sequence"/>
</dbReference>
<dbReference type="EMBL" id="JAUOEK010000035">
    <property type="protein sequence ID" value="MDO5968522.1"/>
    <property type="molecule type" value="Genomic_DNA"/>
</dbReference>
<feature type="non-terminal residue" evidence="2">
    <location>
        <position position="1"/>
    </location>
</feature>
<comment type="caution">
    <text evidence="2">The sequence shown here is derived from an EMBL/GenBank/DDBJ whole genome shotgun (WGS) entry which is preliminary data.</text>
</comment>
<evidence type="ECO:0000313" key="2">
    <source>
        <dbReference type="EMBL" id="MDO5968522.1"/>
    </source>
</evidence>
<dbReference type="Pfam" id="PF03050">
    <property type="entry name" value="DDE_Tnp_IS66"/>
    <property type="match status" value="1"/>
</dbReference>
<reference evidence="2" key="1">
    <citation type="submission" date="2023-07" db="EMBL/GenBank/DDBJ databases">
        <title>Two novel species in the genus Flavivirga.</title>
        <authorList>
            <person name="Kwon K."/>
        </authorList>
    </citation>
    <scope>NUCLEOTIDE SEQUENCE</scope>
    <source>
        <strain evidence="2">KCTC 52353</strain>
    </source>
</reference>
<accession>A0ABT8W5X0</accession>